<evidence type="ECO:0000256" key="10">
    <source>
        <dbReference type="ARBA" id="ARBA00023157"/>
    </source>
</evidence>
<dbReference type="InterPro" id="IPR000001">
    <property type="entry name" value="Kringle"/>
</dbReference>
<dbReference type="Pfam" id="PF00008">
    <property type="entry name" value="EGF"/>
    <property type="match status" value="2"/>
</dbReference>
<dbReference type="InterPro" id="IPR033116">
    <property type="entry name" value="TRYPSIN_SER"/>
</dbReference>
<dbReference type="FunFam" id="2.40.20.10:FF:000001">
    <property type="entry name" value="Urokinase-type plasminogen activator"/>
    <property type="match status" value="1"/>
</dbReference>
<dbReference type="SUPFAM" id="SSF50494">
    <property type="entry name" value="Trypsin-like serine proteases"/>
    <property type="match status" value="1"/>
</dbReference>
<dbReference type="FunFam" id="2.10.25.10:FF:000118">
    <property type="entry name" value="protein delta homolog 2"/>
    <property type="match status" value="1"/>
</dbReference>
<evidence type="ECO:0000259" key="18">
    <source>
        <dbReference type="PROSITE" id="PS50240"/>
    </source>
</evidence>
<evidence type="ECO:0000256" key="1">
    <source>
        <dbReference type="ARBA" id="ARBA00004613"/>
    </source>
</evidence>
<evidence type="ECO:0000256" key="4">
    <source>
        <dbReference type="ARBA" id="ARBA00022572"/>
    </source>
</evidence>
<keyword evidence="7" id="KW-0677">Repeat</keyword>
<dbReference type="PROSITE" id="PS00021">
    <property type="entry name" value="KRINGLE_1"/>
    <property type="match status" value="1"/>
</dbReference>
<keyword evidence="11" id="KW-0325">Glycoprotein</keyword>
<evidence type="ECO:0000256" key="7">
    <source>
        <dbReference type="ARBA" id="ARBA00022737"/>
    </source>
</evidence>
<evidence type="ECO:0000256" key="13">
    <source>
        <dbReference type="PROSITE-ProRule" id="PRU00121"/>
    </source>
</evidence>
<dbReference type="SMART" id="SM00020">
    <property type="entry name" value="Tryp_SPc"/>
    <property type="match status" value="1"/>
</dbReference>
<evidence type="ECO:0000313" key="20">
    <source>
        <dbReference type="Proteomes" id="UP000314986"/>
    </source>
</evidence>
<sequence length="554" mass="62666">MAKAITLILMCVALQVVVPLTESYAYWNLDDLDIYDEVYADEHNEGDDEDDEDLDPPWLNYDYSEEDPCSPNPCENEGTCKATLKGFQCHCTPQYKGKKCQLVINPCKRNMCRKGECVLTASPPFYECKCEYPYKPPFCRRAIVPCSRNPCKNGGTCNPGRARRSFMCTCPPAFTGQFCEAESNDCYHEIGESYRGNVSITDDGEKCLYWSSHRLLKKNINIFGDHAEENGLANHRFCRNPDDDEKPWCFYEGTNGKLKWDFCAVYSCDRETTTLPQTTSLPAVTPFLLPRTFDTCGQPFFKNSLQRIYGGQKTTLSRHPWQASVQLKFAIGIKDPGHICGGTLIRPCWVLTAAHCFEISLQPKHYQVFLGKNKIRQKEINQQRFDVEQIIVHDDYEDTDDALYNDIALMKLKSVSGYCANETKYVKTACLPDGDTDLPLNSECYISGWGTTEFGTYSKHLLFASVKLISQRSCNKRVSYNQILDRGMLCAGNLEEGGVDSCQGDSGGPLTCLKDGRHQIYGIVSWGDSCGLRQKPGVYVRVTTYLNWILKQID</sequence>
<dbReference type="Proteomes" id="UP000314986">
    <property type="component" value="Unassembled WGS sequence"/>
</dbReference>
<feature type="domain" description="EGF-like" evidence="16">
    <location>
        <begin position="103"/>
        <end position="140"/>
    </location>
</feature>
<feature type="signal peptide" evidence="15">
    <location>
        <begin position="1"/>
        <end position="25"/>
    </location>
</feature>
<dbReference type="SMART" id="SM00181">
    <property type="entry name" value="EGF"/>
    <property type="match status" value="3"/>
</dbReference>
<dbReference type="PANTHER" id="PTHR24264:SF40">
    <property type="entry name" value="HYALURONAN-BINDING PROTEIN 2"/>
    <property type="match status" value="1"/>
</dbReference>
<dbReference type="CDD" id="cd00054">
    <property type="entry name" value="EGF_CA"/>
    <property type="match status" value="2"/>
</dbReference>
<dbReference type="CDD" id="cd00108">
    <property type="entry name" value="KR"/>
    <property type="match status" value="1"/>
</dbReference>
<keyword evidence="9 14" id="KW-0720">Serine protease</keyword>
<reference evidence="20" key="1">
    <citation type="journal article" date="2006" name="Science">
        <title>Ancient noncoding elements conserved in the human genome.</title>
        <authorList>
            <person name="Venkatesh B."/>
            <person name="Kirkness E.F."/>
            <person name="Loh Y.H."/>
            <person name="Halpern A.L."/>
            <person name="Lee A.P."/>
            <person name="Johnson J."/>
            <person name="Dandona N."/>
            <person name="Viswanathan L.D."/>
            <person name="Tay A."/>
            <person name="Venter J.C."/>
            <person name="Strausberg R.L."/>
            <person name="Brenner S."/>
        </authorList>
    </citation>
    <scope>NUCLEOTIDE SEQUENCE [LARGE SCALE GENOMIC DNA]</scope>
</reference>
<evidence type="ECO:0000259" key="16">
    <source>
        <dbReference type="PROSITE" id="PS50026"/>
    </source>
</evidence>
<protein>
    <recommendedName>
        <fullName evidence="21">Hyaluronan-binding protein 2</fullName>
    </recommendedName>
</protein>
<dbReference type="InterPro" id="IPR009003">
    <property type="entry name" value="Peptidase_S1_PA"/>
</dbReference>
<dbReference type="InterPro" id="IPR018114">
    <property type="entry name" value="TRYPSIN_HIS"/>
</dbReference>
<keyword evidence="8 14" id="KW-0378">Hydrolase</keyword>
<feature type="disulfide bond" evidence="12">
    <location>
        <begin position="107"/>
        <end position="117"/>
    </location>
</feature>
<feature type="chain" id="PRO_5021264814" description="Hyaluronan-binding protein 2" evidence="15">
    <location>
        <begin position="26"/>
        <end position="554"/>
    </location>
</feature>
<evidence type="ECO:0000256" key="11">
    <source>
        <dbReference type="ARBA" id="ARBA00023180"/>
    </source>
</evidence>
<dbReference type="SMART" id="SM00130">
    <property type="entry name" value="KR"/>
    <property type="match status" value="1"/>
</dbReference>
<dbReference type="Pfam" id="PF00089">
    <property type="entry name" value="Trypsin"/>
    <property type="match status" value="1"/>
</dbReference>
<dbReference type="FunFam" id="2.10.25.10:FF:000321">
    <property type="entry name" value="Protein delta homolog 1"/>
    <property type="match status" value="1"/>
</dbReference>
<feature type="disulfide bond" evidence="12">
    <location>
        <begin position="91"/>
        <end position="100"/>
    </location>
</feature>
<evidence type="ECO:0000313" key="19">
    <source>
        <dbReference type="Ensembl" id="ENSCMIP00000024351.1"/>
    </source>
</evidence>
<dbReference type="InParanoid" id="A0A4W3IA69"/>
<dbReference type="PANTHER" id="PTHR24264">
    <property type="entry name" value="TRYPSIN-RELATED"/>
    <property type="match status" value="1"/>
</dbReference>
<keyword evidence="5 14" id="KW-0645">Protease</keyword>
<evidence type="ECO:0000259" key="17">
    <source>
        <dbReference type="PROSITE" id="PS50070"/>
    </source>
</evidence>
<dbReference type="PROSITE" id="PS01186">
    <property type="entry name" value="EGF_2"/>
    <property type="match status" value="1"/>
</dbReference>
<feature type="disulfide bond" evidence="12">
    <location>
        <begin position="151"/>
        <end position="168"/>
    </location>
</feature>
<dbReference type="InterPro" id="IPR001314">
    <property type="entry name" value="Peptidase_S1A"/>
</dbReference>
<evidence type="ECO:0000256" key="6">
    <source>
        <dbReference type="ARBA" id="ARBA00022729"/>
    </source>
</evidence>
<dbReference type="PROSITE" id="PS00022">
    <property type="entry name" value="EGF_1"/>
    <property type="match status" value="2"/>
</dbReference>
<name>A0A4W3IA69_CALMI</name>
<dbReference type="Gene3D" id="2.40.20.10">
    <property type="entry name" value="Plasminogen Kringle 4"/>
    <property type="match status" value="1"/>
</dbReference>
<dbReference type="PROSITE" id="PS50026">
    <property type="entry name" value="EGF_3"/>
    <property type="match status" value="3"/>
</dbReference>
<reference evidence="19" key="4">
    <citation type="submission" date="2025-08" db="UniProtKB">
        <authorList>
            <consortium name="Ensembl"/>
        </authorList>
    </citation>
    <scope>IDENTIFICATION</scope>
</reference>
<keyword evidence="3 12" id="KW-0245">EGF-like domain</keyword>
<evidence type="ECO:0000256" key="8">
    <source>
        <dbReference type="ARBA" id="ARBA00022801"/>
    </source>
</evidence>
<evidence type="ECO:0000256" key="3">
    <source>
        <dbReference type="ARBA" id="ARBA00022536"/>
    </source>
</evidence>
<evidence type="ECO:0000256" key="5">
    <source>
        <dbReference type="ARBA" id="ARBA00022670"/>
    </source>
</evidence>
<dbReference type="SMART" id="SM00179">
    <property type="entry name" value="EGF_CA"/>
    <property type="match status" value="2"/>
</dbReference>
<dbReference type="InterPro" id="IPR001881">
    <property type="entry name" value="EGF-like_Ca-bd_dom"/>
</dbReference>
<dbReference type="InterPro" id="IPR001254">
    <property type="entry name" value="Trypsin_dom"/>
</dbReference>
<reference evidence="20" key="2">
    <citation type="journal article" date="2007" name="PLoS Biol.">
        <title>Survey sequencing and comparative analysis of the elephant shark (Callorhinchus milii) genome.</title>
        <authorList>
            <person name="Venkatesh B."/>
            <person name="Kirkness E.F."/>
            <person name="Loh Y.H."/>
            <person name="Halpern A.L."/>
            <person name="Lee A.P."/>
            <person name="Johnson J."/>
            <person name="Dandona N."/>
            <person name="Viswanathan L.D."/>
            <person name="Tay A."/>
            <person name="Venter J.C."/>
            <person name="Strausberg R.L."/>
            <person name="Brenner S."/>
        </authorList>
    </citation>
    <scope>NUCLEOTIDE SEQUENCE [LARGE SCALE GENOMIC DNA]</scope>
</reference>
<dbReference type="SUPFAM" id="SSF57440">
    <property type="entry name" value="Kringle-like"/>
    <property type="match status" value="1"/>
</dbReference>
<dbReference type="Ensembl" id="ENSCMIT00000024758.1">
    <property type="protein sequence ID" value="ENSCMIP00000024351.1"/>
    <property type="gene ID" value="ENSCMIG00000010796.1"/>
</dbReference>
<dbReference type="STRING" id="7868.ENSCMIP00000024351"/>
<evidence type="ECO:0000256" key="2">
    <source>
        <dbReference type="ARBA" id="ARBA00022525"/>
    </source>
</evidence>
<dbReference type="InterPro" id="IPR013806">
    <property type="entry name" value="Kringle-like"/>
</dbReference>
<dbReference type="GO" id="GO:0006508">
    <property type="term" value="P:proteolysis"/>
    <property type="evidence" value="ECO:0007669"/>
    <property type="project" value="UniProtKB-KW"/>
</dbReference>
<dbReference type="AlphaFoldDB" id="A0A4W3IA69"/>
<dbReference type="PRINTS" id="PR00018">
    <property type="entry name" value="KRINGLE"/>
</dbReference>
<reference evidence="19" key="5">
    <citation type="submission" date="2025-09" db="UniProtKB">
        <authorList>
            <consortium name="Ensembl"/>
        </authorList>
    </citation>
    <scope>IDENTIFICATION</scope>
</reference>
<dbReference type="PRINTS" id="PR00722">
    <property type="entry name" value="CHYMOTRYPSIN"/>
</dbReference>
<dbReference type="GeneTree" id="ENSGT00940000157814"/>
<keyword evidence="20" id="KW-1185">Reference proteome</keyword>
<dbReference type="OMA" id="RHRDSAH"/>
<dbReference type="GO" id="GO:0004252">
    <property type="term" value="F:serine-type endopeptidase activity"/>
    <property type="evidence" value="ECO:0007669"/>
    <property type="project" value="InterPro"/>
</dbReference>
<dbReference type="Pfam" id="PF00051">
    <property type="entry name" value="Kringle"/>
    <property type="match status" value="1"/>
</dbReference>
<dbReference type="PROSITE" id="PS00134">
    <property type="entry name" value="TRYPSIN_HIS"/>
    <property type="match status" value="1"/>
</dbReference>
<organism evidence="19 20">
    <name type="scientific">Callorhinchus milii</name>
    <name type="common">Ghost shark</name>
    <dbReference type="NCBI Taxonomy" id="7868"/>
    <lineage>
        <taxon>Eukaryota</taxon>
        <taxon>Metazoa</taxon>
        <taxon>Chordata</taxon>
        <taxon>Craniata</taxon>
        <taxon>Vertebrata</taxon>
        <taxon>Chondrichthyes</taxon>
        <taxon>Holocephali</taxon>
        <taxon>Chimaeriformes</taxon>
        <taxon>Callorhinchidae</taxon>
        <taxon>Callorhinchus</taxon>
    </lineage>
</organism>
<keyword evidence="6 15" id="KW-0732">Signal</keyword>
<dbReference type="GO" id="GO:0005509">
    <property type="term" value="F:calcium ion binding"/>
    <property type="evidence" value="ECO:0007669"/>
    <property type="project" value="InterPro"/>
</dbReference>
<reference evidence="20" key="3">
    <citation type="journal article" date="2014" name="Nature">
        <title>Elephant shark genome provides unique insights into gnathostome evolution.</title>
        <authorList>
            <consortium name="International Elephant Shark Genome Sequencing Consortium"/>
            <person name="Venkatesh B."/>
            <person name="Lee A.P."/>
            <person name="Ravi V."/>
            <person name="Maurya A.K."/>
            <person name="Lian M.M."/>
            <person name="Swann J.B."/>
            <person name="Ohta Y."/>
            <person name="Flajnik M.F."/>
            <person name="Sutoh Y."/>
            <person name="Kasahara M."/>
            <person name="Hoon S."/>
            <person name="Gangu V."/>
            <person name="Roy S.W."/>
            <person name="Irimia M."/>
            <person name="Korzh V."/>
            <person name="Kondrychyn I."/>
            <person name="Lim Z.W."/>
            <person name="Tay B.H."/>
            <person name="Tohari S."/>
            <person name="Kong K.W."/>
            <person name="Ho S."/>
            <person name="Lorente-Galdos B."/>
            <person name="Quilez J."/>
            <person name="Marques-Bonet T."/>
            <person name="Raney B.J."/>
            <person name="Ingham P.W."/>
            <person name="Tay A."/>
            <person name="Hillier L.W."/>
            <person name="Minx P."/>
            <person name="Boehm T."/>
            <person name="Wilson R.K."/>
            <person name="Brenner S."/>
            <person name="Warren W.C."/>
        </authorList>
    </citation>
    <scope>NUCLEOTIDE SEQUENCE [LARGE SCALE GENOMIC DNA]</scope>
</reference>
<dbReference type="FunFam" id="2.40.10.10:FF:000069">
    <property type="entry name" value="Hyaluronan-binding protein 2"/>
    <property type="match status" value="1"/>
</dbReference>
<feature type="domain" description="Peptidase S1" evidence="18">
    <location>
        <begin position="308"/>
        <end position="554"/>
    </location>
</feature>
<comment type="subcellular location">
    <subcellularLocation>
        <location evidence="1">Secreted</location>
    </subcellularLocation>
</comment>
<keyword evidence="4 13" id="KW-0420">Kringle</keyword>
<dbReference type="InterPro" id="IPR000742">
    <property type="entry name" value="EGF"/>
</dbReference>
<feature type="disulfide bond" evidence="12">
    <location>
        <begin position="170"/>
        <end position="179"/>
    </location>
</feature>
<feature type="disulfide bond" evidence="12">
    <location>
        <begin position="130"/>
        <end position="139"/>
    </location>
</feature>
<evidence type="ECO:0000256" key="12">
    <source>
        <dbReference type="PROSITE-ProRule" id="PRU00076"/>
    </source>
</evidence>
<feature type="domain" description="EGF-like" evidence="16">
    <location>
        <begin position="65"/>
        <end position="101"/>
    </location>
</feature>
<dbReference type="GO" id="GO:0005615">
    <property type="term" value="C:extracellular space"/>
    <property type="evidence" value="ECO:0007669"/>
    <property type="project" value="TreeGrafter"/>
</dbReference>
<dbReference type="InterPro" id="IPR038178">
    <property type="entry name" value="Kringle_sf"/>
</dbReference>
<dbReference type="InterPro" id="IPR050127">
    <property type="entry name" value="Serine_Proteases_S1"/>
</dbReference>
<dbReference type="Gene3D" id="2.10.25.10">
    <property type="entry name" value="Laminin"/>
    <property type="match status" value="2"/>
</dbReference>
<feature type="domain" description="Kringle" evidence="17">
    <location>
        <begin position="185"/>
        <end position="268"/>
    </location>
</feature>
<proteinExistence type="predicted"/>
<comment type="caution">
    <text evidence="12">Lacks conserved residue(s) required for the propagation of feature annotation.</text>
</comment>
<dbReference type="SUPFAM" id="SSF57196">
    <property type="entry name" value="EGF/Laminin"/>
    <property type="match status" value="1"/>
</dbReference>
<dbReference type="PROSITE" id="PS50070">
    <property type="entry name" value="KRINGLE_2"/>
    <property type="match status" value="1"/>
</dbReference>
<dbReference type="InterPro" id="IPR018056">
    <property type="entry name" value="Kringle_CS"/>
</dbReference>
<accession>A0A4W3IA69</accession>
<dbReference type="Gene3D" id="2.40.10.10">
    <property type="entry name" value="Trypsin-like serine proteases"/>
    <property type="match status" value="1"/>
</dbReference>
<evidence type="ECO:0000256" key="9">
    <source>
        <dbReference type="ARBA" id="ARBA00022825"/>
    </source>
</evidence>
<dbReference type="CDD" id="cd00190">
    <property type="entry name" value="Tryp_SPc"/>
    <property type="match status" value="1"/>
</dbReference>
<evidence type="ECO:0000256" key="14">
    <source>
        <dbReference type="RuleBase" id="RU363034"/>
    </source>
</evidence>
<evidence type="ECO:0000256" key="15">
    <source>
        <dbReference type="SAM" id="SignalP"/>
    </source>
</evidence>
<keyword evidence="10 12" id="KW-1015">Disulfide bond</keyword>
<dbReference type="PROSITE" id="PS50240">
    <property type="entry name" value="TRYPSIN_DOM"/>
    <property type="match status" value="1"/>
</dbReference>
<feature type="domain" description="EGF-like" evidence="16">
    <location>
        <begin position="142"/>
        <end position="180"/>
    </location>
</feature>
<dbReference type="PROSITE" id="PS00135">
    <property type="entry name" value="TRYPSIN_SER"/>
    <property type="match status" value="1"/>
</dbReference>
<keyword evidence="2" id="KW-0964">Secreted</keyword>
<dbReference type="InterPro" id="IPR043504">
    <property type="entry name" value="Peptidase_S1_PA_chymotrypsin"/>
</dbReference>
<evidence type="ECO:0008006" key="21">
    <source>
        <dbReference type="Google" id="ProtNLM"/>
    </source>
</evidence>